<evidence type="ECO:0000313" key="2">
    <source>
        <dbReference type="EMBL" id="KAK4014472.1"/>
    </source>
</evidence>
<feature type="region of interest" description="Disordered" evidence="1">
    <location>
        <begin position="1"/>
        <end position="101"/>
    </location>
</feature>
<proteinExistence type="predicted"/>
<organism evidence="2 3">
    <name type="scientific">Daphnia magna</name>
    <dbReference type="NCBI Taxonomy" id="35525"/>
    <lineage>
        <taxon>Eukaryota</taxon>
        <taxon>Metazoa</taxon>
        <taxon>Ecdysozoa</taxon>
        <taxon>Arthropoda</taxon>
        <taxon>Crustacea</taxon>
        <taxon>Branchiopoda</taxon>
        <taxon>Diplostraca</taxon>
        <taxon>Cladocera</taxon>
        <taxon>Anomopoda</taxon>
        <taxon>Daphniidae</taxon>
        <taxon>Daphnia</taxon>
    </lineage>
</organism>
<name>A0ABQ9ZNG6_9CRUS</name>
<accession>A0ABQ9ZNG6</accession>
<evidence type="ECO:0000313" key="3">
    <source>
        <dbReference type="Proteomes" id="UP001234178"/>
    </source>
</evidence>
<evidence type="ECO:0000256" key="1">
    <source>
        <dbReference type="SAM" id="MobiDB-lite"/>
    </source>
</evidence>
<gene>
    <name evidence="2" type="ORF">OUZ56_026995</name>
</gene>
<keyword evidence="3" id="KW-1185">Reference proteome</keyword>
<reference evidence="2 3" key="1">
    <citation type="journal article" date="2023" name="Nucleic Acids Res.">
        <title>The hologenome of Daphnia magna reveals possible DNA methylation and microbiome-mediated evolution of the host genome.</title>
        <authorList>
            <person name="Chaturvedi A."/>
            <person name="Li X."/>
            <person name="Dhandapani V."/>
            <person name="Marshall H."/>
            <person name="Kissane S."/>
            <person name="Cuenca-Cambronero M."/>
            <person name="Asole G."/>
            <person name="Calvet F."/>
            <person name="Ruiz-Romero M."/>
            <person name="Marangio P."/>
            <person name="Guigo R."/>
            <person name="Rago D."/>
            <person name="Mirbahai L."/>
            <person name="Eastwood N."/>
            <person name="Colbourne J.K."/>
            <person name="Zhou J."/>
            <person name="Mallon E."/>
            <person name="Orsini L."/>
        </authorList>
    </citation>
    <scope>NUCLEOTIDE SEQUENCE [LARGE SCALE GENOMIC DNA]</scope>
    <source>
        <strain evidence="2">LRV0_1</strain>
    </source>
</reference>
<dbReference type="EMBL" id="JAOYFB010000004">
    <property type="protein sequence ID" value="KAK4014472.1"/>
    <property type="molecule type" value="Genomic_DNA"/>
</dbReference>
<sequence>MNSPIRKLPGAKKQFAHVQSKVDCKRPAIPSAEAAKPVRVESPKLKTKSPVVTGASSFKSPPVQELAKPFHAKPVPPSHYGQPFRPVLRRKSPLPNNEAPKVMEVPTAKAVEAAPSQDAVEEVAEVDVAVEVPVEAAENAADVVADQVEEVPAVDEVVEVAPAAEAEAVEEVPEVDVAVEVPVEAAENAADVVADQVEEVPAVDEVVEVAPAAEAEAVEEDAAQVIEELPVAEEAVEAADEDEAEPPVVALAAEALLPSELFLDLRRRREELLLLKSRGSFIEELPVAEEAVEAADEDEAAPPVVALAAEALLPSERLHLFKLNHTWSIAQLTRKQKRNIRTKVPVAENAADVVADQVEEVPAVDEVVEVAPAAEAEAVEEDAAQRLEAADEDEAAPPYTDPTESIYAEPRLLALNTMPRTLATTPKALQFHDGQQQYVAGSYVYTSRTSLSIATSTRRPFPCQLLRQLGSRNSHVQSVQCG</sequence>
<protein>
    <submittedName>
        <fullName evidence="2">Uncharacterized protein</fullName>
    </submittedName>
</protein>
<dbReference type="Proteomes" id="UP001234178">
    <property type="component" value="Unassembled WGS sequence"/>
</dbReference>
<comment type="caution">
    <text evidence="2">The sequence shown here is derived from an EMBL/GenBank/DDBJ whole genome shotgun (WGS) entry which is preliminary data.</text>
</comment>